<sequence length="305" mass="31960">MAKQLPANLSEAQFIYPEEVTLHVIVPAVSIERSSYSIEYSENLAVPVCLSYDNTGGGHAQFSVNVSVTGQDGGFSKTHRFGFTAHSGSSCDSVSLPLSAIHDPFTDTVFSVAIVHQDQPPFDLGPNSSVSLTVKALIALSPSGTVITVKLVETASNAIIDERNYTITYPTSTLTPIATPTEPDGCEFTCPVVEECSSTSYTAVGVGVAGGVVVGLISGIVGTVTVLLVIMRKRASKGTSNRDTELSATNVVSESRPPAVVYETVSDVVTPTGPDTSENVAYGVSHSLPITTQHNPAYGHITPNK</sequence>
<proteinExistence type="predicted"/>
<dbReference type="AlphaFoldDB" id="A0AA35X557"/>
<gene>
    <name evidence="2" type="ORF">GBAR_LOCUS24714</name>
</gene>
<name>A0AA35X557_GEOBA</name>
<keyword evidence="1" id="KW-0472">Membrane</keyword>
<organism evidence="2 3">
    <name type="scientific">Geodia barretti</name>
    <name type="common">Barrett's horny sponge</name>
    <dbReference type="NCBI Taxonomy" id="519541"/>
    <lineage>
        <taxon>Eukaryota</taxon>
        <taxon>Metazoa</taxon>
        <taxon>Porifera</taxon>
        <taxon>Demospongiae</taxon>
        <taxon>Heteroscleromorpha</taxon>
        <taxon>Tetractinellida</taxon>
        <taxon>Astrophorina</taxon>
        <taxon>Geodiidae</taxon>
        <taxon>Geodia</taxon>
    </lineage>
</organism>
<keyword evidence="1" id="KW-0812">Transmembrane</keyword>
<keyword evidence="3" id="KW-1185">Reference proteome</keyword>
<evidence type="ECO:0000313" key="2">
    <source>
        <dbReference type="EMBL" id="CAI8044589.1"/>
    </source>
</evidence>
<keyword evidence="1" id="KW-1133">Transmembrane helix</keyword>
<comment type="caution">
    <text evidence="2">The sequence shown here is derived from an EMBL/GenBank/DDBJ whole genome shotgun (WGS) entry which is preliminary data.</text>
</comment>
<dbReference type="EMBL" id="CASHTH010003404">
    <property type="protein sequence ID" value="CAI8044589.1"/>
    <property type="molecule type" value="Genomic_DNA"/>
</dbReference>
<feature type="transmembrane region" description="Helical" evidence="1">
    <location>
        <begin position="201"/>
        <end position="230"/>
    </location>
</feature>
<protein>
    <submittedName>
        <fullName evidence="2">Uncharacterized protein</fullName>
    </submittedName>
</protein>
<evidence type="ECO:0000256" key="1">
    <source>
        <dbReference type="SAM" id="Phobius"/>
    </source>
</evidence>
<accession>A0AA35X557</accession>
<reference evidence="2" key="1">
    <citation type="submission" date="2023-03" db="EMBL/GenBank/DDBJ databases">
        <authorList>
            <person name="Steffen K."/>
            <person name="Cardenas P."/>
        </authorList>
    </citation>
    <scope>NUCLEOTIDE SEQUENCE</scope>
</reference>
<evidence type="ECO:0000313" key="3">
    <source>
        <dbReference type="Proteomes" id="UP001174909"/>
    </source>
</evidence>
<dbReference type="Proteomes" id="UP001174909">
    <property type="component" value="Unassembled WGS sequence"/>
</dbReference>